<evidence type="ECO:0000313" key="3">
    <source>
        <dbReference type="Proteomes" id="UP001466933"/>
    </source>
</evidence>
<dbReference type="EMBL" id="JBCPYA010000002">
    <property type="protein sequence ID" value="MEN2470079.1"/>
    <property type="molecule type" value="Genomic_DNA"/>
</dbReference>
<proteinExistence type="predicted"/>
<dbReference type="RefSeq" id="WP_343491627.1">
    <property type="nucleotide sequence ID" value="NZ_JBCPYA010000002.1"/>
</dbReference>
<keyword evidence="1" id="KW-1133">Transmembrane helix</keyword>
<gene>
    <name evidence="2" type="ORF">VOI36_09250</name>
</gene>
<sequence length="123" mass="13441">MISHPPTFVLIGLGLALVAMFALGFYWLATKDQPTRPHSPIVSPPTRSAAVQRPAVDADEFDEWEAFSSHPDHVVQAAHEAATEAHDSYGPIESDDLARHQSCQSRFARTPVPVLGTRAQTLQ</sequence>
<keyword evidence="1" id="KW-0812">Transmembrane</keyword>
<dbReference type="Proteomes" id="UP001466933">
    <property type="component" value="Unassembled WGS sequence"/>
</dbReference>
<organism evidence="2 3">
    <name type="scientific">Burkholderia theae</name>
    <dbReference type="NCBI Taxonomy" id="3143496"/>
    <lineage>
        <taxon>Bacteria</taxon>
        <taxon>Pseudomonadati</taxon>
        <taxon>Pseudomonadota</taxon>
        <taxon>Betaproteobacteria</taxon>
        <taxon>Burkholderiales</taxon>
        <taxon>Burkholderiaceae</taxon>
        <taxon>Burkholderia</taxon>
    </lineage>
</organism>
<feature type="transmembrane region" description="Helical" evidence="1">
    <location>
        <begin position="6"/>
        <end position="29"/>
    </location>
</feature>
<name>A0ABU9WDG7_9BURK</name>
<evidence type="ECO:0008006" key="4">
    <source>
        <dbReference type="Google" id="ProtNLM"/>
    </source>
</evidence>
<accession>A0ABU9WDG7</accession>
<evidence type="ECO:0000256" key="1">
    <source>
        <dbReference type="SAM" id="Phobius"/>
    </source>
</evidence>
<evidence type="ECO:0000313" key="2">
    <source>
        <dbReference type="EMBL" id="MEN2470079.1"/>
    </source>
</evidence>
<keyword evidence="3" id="KW-1185">Reference proteome</keyword>
<protein>
    <recommendedName>
        <fullName evidence="4">Secreted protein</fullName>
    </recommendedName>
</protein>
<comment type="caution">
    <text evidence="2">The sequence shown here is derived from an EMBL/GenBank/DDBJ whole genome shotgun (WGS) entry which is preliminary data.</text>
</comment>
<keyword evidence="1" id="KW-0472">Membrane</keyword>
<reference evidence="2 3" key="1">
    <citation type="submission" date="2024-05" db="EMBL/GenBank/DDBJ databases">
        <title>Burkholderia sp. Nov. a novel bacteria isolated from rhizosphere soil of Camellia sinensis.</title>
        <authorList>
            <person name="Dong Y."/>
        </authorList>
    </citation>
    <scope>NUCLEOTIDE SEQUENCE [LARGE SCALE GENOMIC DNA]</scope>
    <source>
        <strain evidence="2 3">GS2Y</strain>
    </source>
</reference>